<name>A0ABY0DGY5_9BRAD</name>
<keyword evidence="2" id="KW-1185">Reference proteome</keyword>
<sequence length="96" mass="10664">MLGGKQIRARVVGQDITDGSHWSMYLRPDGALVGSESGSSWTGNWKIRNDKLCMTMPSSPSLVCNEVWMSGAYIRMRANKDGETFDARVMAHQAKQ</sequence>
<comment type="caution">
    <text evidence="1">The sequence shown here is derived from an EMBL/GenBank/DDBJ whole genome shotgun (WGS) entry which is preliminary data.</text>
</comment>
<dbReference type="Proteomes" id="UP000289946">
    <property type="component" value="Unassembled WGS sequence"/>
</dbReference>
<evidence type="ECO:0000313" key="1">
    <source>
        <dbReference type="EMBL" id="RXG91263.1"/>
    </source>
</evidence>
<organism evidence="1 2">
    <name type="scientific">Bradyrhizobium zhanjiangense</name>
    <dbReference type="NCBI Taxonomy" id="1325107"/>
    <lineage>
        <taxon>Bacteria</taxon>
        <taxon>Pseudomonadati</taxon>
        <taxon>Pseudomonadota</taxon>
        <taxon>Alphaproteobacteria</taxon>
        <taxon>Hyphomicrobiales</taxon>
        <taxon>Nitrobacteraceae</taxon>
        <taxon>Bradyrhizobium</taxon>
    </lineage>
</organism>
<dbReference type="EMBL" id="RDRA01000015">
    <property type="protein sequence ID" value="RXG91263.1"/>
    <property type="molecule type" value="Genomic_DNA"/>
</dbReference>
<proteinExistence type="predicted"/>
<reference evidence="1 2" key="1">
    <citation type="submission" date="2018-10" db="EMBL/GenBank/DDBJ databases">
        <title>Bradyrhizobium sp. nov., isolated from effective nodules of peanut in China.</title>
        <authorList>
            <person name="Li Y."/>
        </authorList>
    </citation>
    <scope>NUCLEOTIDE SEQUENCE [LARGE SCALE GENOMIC DNA]</scope>
    <source>
        <strain evidence="1 2">CCBAU 51781</strain>
    </source>
</reference>
<evidence type="ECO:0000313" key="2">
    <source>
        <dbReference type="Proteomes" id="UP000289946"/>
    </source>
</evidence>
<protein>
    <recommendedName>
        <fullName evidence="3">DUF995 domain-containing protein</fullName>
    </recommendedName>
</protein>
<gene>
    <name evidence="1" type="ORF">EAS62_25735</name>
</gene>
<evidence type="ECO:0008006" key="3">
    <source>
        <dbReference type="Google" id="ProtNLM"/>
    </source>
</evidence>
<accession>A0ABY0DGY5</accession>